<dbReference type="PIRSF" id="PIRSF004440">
    <property type="entry name" value="GpP"/>
    <property type="match status" value="1"/>
</dbReference>
<dbReference type="InterPro" id="IPR023399">
    <property type="entry name" value="Baseplate-like_2-layer_sand"/>
</dbReference>
<dbReference type="InterPro" id="IPR026276">
    <property type="entry name" value="Baseplate_GpP"/>
</dbReference>
<dbReference type="Gene3D" id="3.30.1920.10">
    <property type="entry name" value="Baseplate protein-like domains - 2 layer sandwich fold"/>
    <property type="match status" value="1"/>
</dbReference>
<dbReference type="Pfam" id="PF21683">
    <property type="entry name" value="GpP-like_1st"/>
    <property type="match status" value="1"/>
</dbReference>
<evidence type="ECO:0000259" key="3">
    <source>
        <dbReference type="Pfam" id="PF21929"/>
    </source>
</evidence>
<proteinExistence type="predicted"/>
<gene>
    <name evidence="5" type="ORF">HA052_22700</name>
</gene>
<dbReference type="EMBL" id="JAAOMA010000047">
    <property type="protein sequence ID" value="NHR08003.1"/>
    <property type="molecule type" value="Genomic_DNA"/>
</dbReference>
<evidence type="ECO:0000259" key="2">
    <source>
        <dbReference type="Pfam" id="PF21683"/>
    </source>
</evidence>
<evidence type="ECO:0000256" key="1">
    <source>
        <dbReference type="SAM" id="MobiDB-lite"/>
    </source>
</evidence>
<dbReference type="Proteomes" id="UP001515641">
    <property type="component" value="Unassembled WGS sequence"/>
</dbReference>
<feature type="domain" description="Baseplate hub protein gp44/GpP-like second" evidence="4">
    <location>
        <begin position="101"/>
        <end position="182"/>
    </location>
</feature>
<organism evidence="5 6">
    <name type="scientific">Chromobacterium fluminis</name>
    <dbReference type="NCBI Taxonomy" id="3044269"/>
    <lineage>
        <taxon>Bacteria</taxon>
        <taxon>Pseudomonadati</taxon>
        <taxon>Pseudomonadota</taxon>
        <taxon>Betaproteobacteria</taxon>
        <taxon>Neisseriales</taxon>
        <taxon>Chromobacteriaceae</taxon>
        <taxon>Chromobacterium</taxon>
    </lineage>
</organism>
<sequence length="379" mass="40710">MNDRTALDPANAVTLTVNGHDYGGWLDVSITAGVERQAREFTVAITRGYPDAPQQLRAIAEGDSVVVRIGPDKVLSGYVFVTPRSHDGQNITFGIAGRSRTADIVDCGALNQPGHWKGQTVLSIVRALVEPYGVPVVSEVGAGPVISDHAIEPGETVFSSIDKLLKLSRLLSTDDAEGRLVLVAPGGGGRASDALVLGQNILSANGQFDFSGVFSEYVVKGQSRGKDGHSGAAASEVNAAAKDDRTARKRVMVMHESGNLSRQLAQERADYERGSRMAKALAVSVEVAGWRQSNGQLWRHNQIVRFRDDVLGLDRDMMIGEITYKLSGSGTIAALSIAPPDAYMPEPADPKGLKGKKRKKKGSKDEFEYLLDADWEKKA</sequence>
<dbReference type="InterPro" id="IPR053982">
    <property type="entry name" value="Gp44/GpP-like_C"/>
</dbReference>
<evidence type="ECO:0000313" key="5">
    <source>
        <dbReference type="EMBL" id="NHR08003.1"/>
    </source>
</evidence>
<accession>A0ABX0LAC9</accession>
<dbReference type="Pfam" id="PF22255">
    <property type="entry name" value="Gp44-like_2nd"/>
    <property type="match status" value="1"/>
</dbReference>
<reference evidence="5 6" key="1">
    <citation type="submission" date="2020-03" db="EMBL/GenBank/DDBJ databases">
        <title>Draft genome sequence of environmentally isolated cultures.</title>
        <authorList>
            <person name="Wilson H.S."/>
            <person name="De Leon M.E."/>
        </authorList>
    </citation>
    <scope>NUCLEOTIDE SEQUENCE [LARGE SCALE GENOMIC DNA]</scope>
    <source>
        <strain evidence="5 6">HSC-31F16</strain>
    </source>
</reference>
<dbReference type="Pfam" id="PF21929">
    <property type="entry name" value="GpP_4th"/>
    <property type="match status" value="1"/>
</dbReference>
<feature type="region of interest" description="Disordered" evidence="1">
    <location>
        <begin position="340"/>
        <end position="362"/>
    </location>
</feature>
<feature type="region of interest" description="Disordered" evidence="1">
    <location>
        <begin position="224"/>
        <end position="245"/>
    </location>
</feature>
<keyword evidence="6" id="KW-1185">Reference proteome</keyword>
<dbReference type="RefSeq" id="WP_166453709.1">
    <property type="nucleotide sequence ID" value="NZ_JAAOMA010000047.1"/>
</dbReference>
<dbReference type="SUPFAM" id="SSF69279">
    <property type="entry name" value="Phage tail proteins"/>
    <property type="match status" value="2"/>
</dbReference>
<evidence type="ECO:0000313" key="6">
    <source>
        <dbReference type="Proteomes" id="UP001515641"/>
    </source>
</evidence>
<feature type="compositionally biased region" description="Basic residues" evidence="1">
    <location>
        <begin position="353"/>
        <end position="362"/>
    </location>
</feature>
<evidence type="ECO:0000259" key="4">
    <source>
        <dbReference type="Pfam" id="PF22255"/>
    </source>
</evidence>
<dbReference type="Gene3D" id="2.30.300.10">
    <property type="entry name" value="Baseplate protein-like domain - beta roll fold"/>
    <property type="match status" value="1"/>
</dbReference>
<feature type="domain" description="Baseplate hub protein gp44/GpP-like C-terminal" evidence="3">
    <location>
        <begin position="263"/>
        <end position="346"/>
    </location>
</feature>
<dbReference type="InterPro" id="IPR053981">
    <property type="entry name" value="Gp44/GpP-like_2nd"/>
</dbReference>
<feature type="domain" description="Baseplate hub protein gp44-like N-terminal" evidence="2">
    <location>
        <begin position="13"/>
        <end position="99"/>
    </location>
</feature>
<dbReference type="Gene3D" id="3.55.50.10">
    <property type="entry name" value="Baseplate protein-like domains"/>
    <property type="match status" value="1"/>
</dbReference>
<name>A0ABX0LAC9_9NEIS</name>
<protein>
    <submittedName>
        <fullName evidence="5">Baseplate protein</fullName>
    </submittedName>
</protein>
<dbReference type="InterPro" id="IPR049354">
    <property type="entry name" value="GpP-like_N"/>
</dbReference>
<comment type="caution">
    <text evidence="5">The sequence shown here is derived from an EMBL/GenBank/DDBJ whole genome shotgun (WGS) entry which is preliminary data.</text>
</comment>